<gene>
    <name evidence="3" type="ORF">EVG20_g4238</name>
</gene>
<dbReference type="InterPro" id="IPR011009">
    <property type="entry name" value="Kinase-like_dom_sf"/>
</dbReference>
<feature type="region of interest" description="Disordered" evidence="1">
    <location>
        <begin position="1"/>
        <end position="25"/>
    </location>
</feature>
<feature type="compositionally biased region" description="Acidic residues" evidence="1">
    <location>
        <begin position="652"/>
        <end position="667"/>
    </location>
</feature>
<feature type="region of interest" description="Disordered" evidence="1">
    <location>
        <begin position="154"/>
        <end position="178"/>
    </location>
</feature>
<dbReference type="PANTHER" id="PTHR38248">
    <property type="entry name" value="FUNK1 6"/>
    <property type="match status" value="1"/>
</dbReference>
<evidence type="ECO:0000256" key="1">
    <source>
        <dbReference type="SAM" id="MobiDB-lite"/>
    </source>
</evidence>
<reference evidence="3 4" key="1">
    <citation type="submission" date="2019-02" db="EMBL/GenBank/DDBJ databases">
        <title>Genome sequencing of the rare red list fungi Dentipellis fragilis.</title>
        <authorList>
            <person name="Buettner E."/>
            <person name="Kellner H."/>
        </authorList>
    </citation>
    <scope>NUCLEOTIDE SEQUENCE [LARGE SCALE GENOMIC DNA]</scope>
    <source>
        <strain evidence="3 4">DSM 105465</strain>
    </source>
</reference>
<feature type="region of interest" description="Disordered" evidence="1">
    <location>
        <begin position="644"/>
        <end position="710"/>
    </location>
</feature>
<dbReference type="InterPro" id="IPR040976">
    <property type="entry name" value="Pkinase_fungal"/>
</dbReference>
<dbReference type="PROSITE" id="PS50011">
    <property type="entry name" value="PROTEIN_KINASE_DOM"/>
    <property type="match status" value="1"/>
</dbReference>
<dbReference type="Proteomes" id="UP000298327">
    <property type="component" value="Unassembled WGS sequence"/>
</dbReference>
<accession>A0A4Y9YYV9</accession>
<sequence length="710" mass="81346">MVSSSLPKSTPHKTRTPCNDPVRDNKPLTAKLRYVELAKDMARQFLGPMPVEDFLGAFLPKAPTPRPTGIEPFKCSEKKKYETEFVRAAMDANICPDLEFVSTTKKEDKTFVYAMKPDISVIPRHRDADALPSDSESDTNWTNVELFIERKRKEEDPFKDPSPKKNRKDFQFLKDGDAPKESRGQMIAYAGAHFAMQFRAFCFSVCIIGTDKARLIRWDRGGAVVTERFSLVDKWDWLLEFFWRFNYLDSEGRGRDTSVVQATPEEVEMAKAFFPDEPTLHKIRIMDDRDHTDRYFLVARPTEYNISVCGRATRGFKAFDMEKKDMMWLKDSWRIDVTAIPKEYEIYKKLHEHKVSNIPDWRCGGDVEWQKTRTHEFQDSLWRCGEYTIMPHQHYRLVLEVIVGRPLHEYRSTEELCRVILDALIALGEACSRAKVLHRDISGGNVLITEDGRGVLIDWDLSKEVKEGSTPRRDWRTGTWRFISIALLRQKRRKEVHEHCDDLESILWLVTYYALRYQPAVAAYFIGFETSLDTIFDQAVEDKDGEVYGGDGKDSYLGGSILKSEDLNECLPPSLAGLLEDLRRIFRDAFIPNPYMPAESRASARTSIQTMDAIRAVFEKRLLEENWPKDDGAVEPLLLPAREKKAKRGHDEIDEDEEDEEDGEVDEDGRLPSGASAPKRSKVSELAGPLRSRSVRPSSLASGSLSGVAN</sequence>
<dbReference type="GO" id="GO:0004672">
    <property type="term" value="F:protein kinase activity"/>
    <property type="evidence" value="ECO:0007669"/>
    <property type="project" value="InterPro"/>
</dbReference>
<dbReference type="PANTHER" id="PTHR38248:SF2">
    <property type="entry name" value="FUNK1 11"/>
    <property type="match status" value="1"/>
</dbReference>
<dbReference type="EMBL" id="SEOQ01000213">
    <property type="protein sequence ID" value="TFY66858.1"/>
    <property type="molecule type" value="Genomic_DNA"/>
</dbReference>
<keyword evidence="4" id="KW-1185">Reference proteome</keyword>
<dbReference type="InterPro" id="IPR000719">
    <property type="entry name" value="Prot_kinase_dom"/>
</dbReference>
<dbReference type="SUPFAM" id="SSF56112">
    <property type="entry name" value="Protein kinase-like (PK-like)"/>
    <property type="match status" value="1"/>
</dbReference>
<dbReference type="PROSITE" id="PS00109">
    <property type="entry name" value="PROTEIN_KINASE_TYR"/>
    <property type="match status" value="1"/>
</dbReference>
<evidence type="ECO:0000259" key="2">
    <source>
        <dbReference type="PROSITE" id="PS50011"/>
    </source>
</evidence>
<comment type="caution">
    <text evidence="3">The sequence shown here is derived from an EMBL/GenBank/DDBJ whole genome shotgun (WGS) entry which is preliminary data.</text>
</comment>
<dbReference type="OrthoDB" id="5592585at2759"/>
<dbReference type="AlphaFoldDB" id="A0A4Y9YYV9"/>
<organism evidence="3 4">
    <name type="scientific">Dentipellis fragilis</name>
    <dbReference type="NCBI Taxonomy" id="205917"/>
    <lineage>
        <taxon>Eukaryota</taxon>
        <taxon>Fungi</taxon>
        <taxon>Dikarya</taxon>
        <taxon>Basidiomycota</taxon>
        <taxon>Agaricomycotina</taxon>
        <taxon>Agaricomycetes</taxon>
        <taxon>Russulales</taxon>
        <taxon>Hericiaceae</taxon>
        <taxon>Dentipellis</taxon>
    </lineage>
</organism>
<name>A0A4Y9YYV9_9AGAM</name>
<evidence type="ECO:0000313" key="4">
    <source>
        <dbReference type="Proteomes" id="UP000298327"/>
    </source>
</evidence>
<dbReference type="InterPro" id="IPR008266">
    <property type="entry name" value="Tyr_kinase_AS"/>
</dbReference>
<dbReference type="Gene3D" id="1.10.510.10">
    <property type="entry name" value="Transferase(Phosphotransferase) domain 1"/>
    <property type="match status" value="1"/>
</dbReference>
<feature type="compositionally biased region" description="Low complexity" evidence="1">
    <location>
        <begin position="688"/>
        <end position="710"/>
    </location>
</feature>
<proteinExistence type="predicted"/>
<feature type="domain" description="Protein kinase" evidence="2">
    <location>
        <begin position="245"/>
        <end position="618"/>
    </location>
</feature>
<dbReference type="GO" id="GO:0005524">
    <property type="term" value="F:ATP binding"/>
    <property type="evidence" value="ECO:0007669"/>
    <property type="project" value="InterPro"/>
</dbReference>
<dbReference type="Pfam" id="PF17667">
    <property type="entry name" value="Pkinase_fungal"/>
    <property type="match status" value="2"/>
</dbReference>
<evidence type="ECO:0000313" key="3">
    <source>
        <dbReference type="EMBL" id="TFY66858.1"/>
    </source>
</evidence>
<protein>
    <recommendedName>
        <fullName evidence="2">Protein kinase domain-containing protein</fullName>
    </recommendedName>
</protein>